<gene>
    <name evidence="2" type="ORF">RFULGI_LOCUS18386</name>
</gene>
<accession>A0A9N9K1E4</accession>
<comment type="caution">
    <text evidence="2">The sequence shown here is derived from an EMBL/GenBank/DDBJ whole genome shotgun (WGS) entry which is preliminary data.</text>
</comment>
<sequence>KKYEYDCGERLKEQNRREKNYKQTIERLEQTIDSLRNQLNENVSPRY</sequence>
<organism evidence="2 3">
    <name type="scientific">Racocetra fulgida</name>
    <dbReference type="NCBI Taxonomy" id="60492"/>
    <lineage>
        <taxon>Eukaryota</taxon>
        <taxon>Fungi</taxon>
        <taxon>Fungi incertae sedis</taxon>
        <taxon>Mucoromycota</taxon>
        <taxon>Glomeromycotina</taxon>
        <taxon>Glomeromycetes</taxon>
        <taxon>Diversisporales</taxon>
        <taxon>Gigasporaceae</taxon>
        <taxon>Racocetra</taxon>
    </lineage>
</organism>
<dbReference type="Proteomes" id="UP000789396">
    <property type="component" value="Unassembled WGS sequence"/>
</dbReference>
<reference evidence="2" key="1">
    <citation type="submission" date="2021-06" db="EMBL/GenBank/DDBJ databases">
        <authorList>
            <person name="Kallberg Y."/>
            <person name="Tangrot J."/>
            <person name="Rosling A."/>
        </authorList>
    </citation>
    <scope>NUCLEOTIDE SEQUENCE</scope>
    <source>
        <strain evidence="2">IN212</strain>
    </source>
</reference>
<name>A0A9N9K1E4_9GLOM</name>
<keyword evidence="3" id="KW-1185">Reference proteome</keyword>
<evidence type="ECO:0000256" key="1">
    <source>
        <dbReference type="SAM" id="Coils"/>
    </source>
</evidence>
<evidence type="ECO:0000313" key="2">
    <source>
        <dbReference type="EMBL" id="CAG8807396.1"/>
    </source>
</evidence>
<dbReference type="EMBL" id="CAJVPZ010080010">
    <property type="protein sequence ID" value="CAG8807396.1"/>
    <property type="molecule type" value="Genomic_DNA"/>
</dbReference>
<keyword evidence="1" id="KW-0175">Coiled coil</keyword>
<feature type="non-terminal residue" evidence="2">
    <location>
        <position position="1"/>
    </location>
</feature>
<proteinExistence type="predicted"/>
<evidence type="ECO:0000313" key="3">
    <source>
        <dbReference type="Proteomes" id="UP000789396"/>
    </source>
</evidence>
<protein>
    <submittedName>
        <fullName evidence="2">17335_t:CDS:1</fullName>
    </submittedName>
</protein>
<feature type="coiled-coil region" evidence="1">
    <location>
        <begin position="11"/>
        <end position="38"/>
    </location>
</feature>
<dbReference type="AlphaFoldDB" id="A0A9N9K1E4"/>